<evidence type="ECO:0000256" key="1">
    <source>
        <dbReference type="SAM" id="MobiDB-lite"/>
    </source>
</evidence>
<evidence type="ECO:0000313" key="3">
    <source>
        <dbReference type="Proteomes" id="UP000240883"/>
    </source>
</evidence>
<name>A0A2T2NVC2_CORCC</name>
<gene>
    <name evidence="2" type="ORF">BS50DRAFT_572489</name>
</gene>
<feature type="region of interest" description="Disordered" evidence="1">
    <location>
        <begin position="8"/>
        <end position="78"/>
    </location>
</feature>
<reference evidence="2 3" key="1">
    <citation type="journal article" date="2018" name="Front. Microbiol.">
        <title>Genome-Wide Analysis of Corynespora cassiicola Leaf Fall Disease Putative Effectors.</title>
        <authorList>
            <person name="Lopez D."/>
            <person name="Ribeiro S."/>
            <person name="Label P."/>
            <person name="Fumanal B."/>
            <person name="Venisse J.S."/>
            <person name="Kohler A."/>
            <person name="de Oliveira R.R."/>
            <person name="Labutti K."/>
            <person name="Lipzen A."/>
            <person name="Lail K."/>
            <person name="Bauer D."/>
            <person name="Ohm R.A."/>
            <person name="Barry K.W."/>
            <person name="Spatafora J."/>
            <person name="Grigoriev I.V."/>
            <person name="Martin F.M."/>
            <person name="Pujade-Renaud V."/>
        </authorList>
    </citation>
    <scope>NUCLEOTIDE SEQUENCE [LARGE SCALE GENOMIC DNA]</scope>
    <source>
        <strain evidence="2 3">Philippines</strain>
    </source>
</reference>
<feature type="compositionally biased region" description="Polar residues" evidence="1">
    <location>
        <begin position="58"/>
        <end position="75"/>
    </location>
</feature>
<keyword evidence="3" id="KW-1185">Reference proteome</keyword>
<organism evidence="2 3">
    <name type="scientific">Corynespora cassiicola Philippines</name>
    <dbReference type="NCBI Taxonomy" id="1448308"/>
    <lineage>
        <taxon>Eukaryota</taxon>
        <taxon>Fungi</taxon>
        <taxon>Dikarya</taxon>
        <taxon>Ascomycota</taxon>
        <taxon>Pezizomycotina</taxon>
        <taxon>Dothideomycetes</taxon>
        <taxon>Pleosporomycetidae</taxon>
        <taxon>Pleosporales</taxon>
        <taxon>Corynesporascaceae</taxon>
        <taxon>Corynespora</taxon>
    </lineage>
</organism>
<dbReference type="Proteomes" id="UP000240883">
    <property type="component" value="Unassembled WGS sequence"/>
</dbReference>
<dbReference type="AlphaFoldDB" id="A0A2T2NVC2"/>
<feature type="compositionally biased region" description="Low complexity" evidence="1">
    <location>
        <begin position="11"/>
        <end position="46"/>
    </location>
</feature>
<accession>A0A2T2NVC2</accession>
<sequence>MIIPIKIFNPSSSHTSHTASPDTHTTTSEPPSHATATPPATGAKPLTPVPTVCDTTVAHPTTRLSDPPTANTGTLSKKKYHPTTNLWIPCEASRYNIAVGTSCTQGAVRAGKR</sequence>
<proteinExistence type="predicted"/>
<evidence type="ECO:0000313" key="2">
    <source>
        <dbReference type="EMBL" id="PSN69340.1"/>
    </source>
</evidence>
<dbReference type="EMBL" id="KZ678133">
    <property type="protein sequence ID" value="PSN69340.1"/>
    <property type="molecule type" value="Genomic_DNA"/>
</dbReference>
<protein>
    <submittedName>
        <fullName evidence="2">Uncharacterized protein</fullName>
    </submittedName>
</protein>